<protein>
    <submittedName>
        <fullName evidence="2">Uncharacterized protein</fullName>
    </submittedName>
</protein>
<dbReference type="EMBL" id="GL349448">
    <property type="protein sequence ID" value="KNC47691.1"/>
    <property type="molecule type" value="Genomic_DNA"/>
</dbReference>
<accession>A0A0L0D6J3</accession>
<dbReference type="AlphaFoldDB" id="A0A0L0D6J3"/>
<organism evidence="2 3">
    <name type="scientific">Thecamonas trahens ATCC 50062</name>
    <dbReference type="NCBI Taxonomy" id="461836"/>
    <lineage>
        <taxon>Eukaryota</taxon>
        <taxon>Apusozoa</taxon>
        <taxon>Apusomonadida</taxon>
        <taxon>Apusomonadidae</taxon>
        <taxon>Thecamonas</taxon>
    </lineage>
</organism>
<name>A0A0L0D6J3_THETB</name>
<dbReference type="GeneID" id="25563490"/>
<keyword evidence="3" id="KW-1185">Reference proteome</keyword>
<reference evidence="2 3" key="1">
    <citation type="submission" date="2010-05" db="EMBL/GenBank/DDBJ databases">
        <title>The Genome Sequence of Thecamonas trahens ATCC 50062.</title>
        <authorList>
            <consortium name="The Broad Institute Genome Sequencing Platform"/>
            <person name="Russ C."/>
            <person name="Cuomo C."/>
            <person name="Shea T."/>
            <person name="Young S.K."/>
            <person name="Zeng Q."/>
            <person name="Koehrsen M."/>
            <person name="Haas B."/>
            <person name="Borodovsky M."/>
            <person name="Guigo R."/>
            <person name="Alvarado L."/>
            <person name="Berlin A."/>
            <person name="Bochicchio J."/>
            <person name="Borenstein D."/>
            <person name="Chapman S."/>
            <person name="Chen Z."/>
            <person name="Freedman E."/>
            <person name="Gellesch M."/>
            <person name="Goldberg J."/>
            <person name="Griggs A."/>
            <person name="Gujja S."/>
            <person name="Heilman E."/>
            <person name="Heiman D."/>
            <person name="Hepburn T."/>
            <person name="Howarth C."/>
            <person name="Jen D."/>
            <person name="Larson L."/>
            <person name="Mehta T."/>
            <person name="Park D."/>
            <person name="Pearson M."/>
            <person name="Roberts A."/>
            <person name="Saif S."/>
            <person name="Shenoy N."/>
            <person name="Sisk P."/>
            <person name="Stolte C."/>
            <person name="Sykes S."/>
            <person name="Thomson T."/>
            <person name="Walk T."/>
            <person name="White J."/>
            <person name="Yandava C."/>
            <person name="Burger G."/>
            <person name="Gray M.W."/>
            <person name="Holland P.W.H."/>
            <person name="King N."/>
            <person name="Lang F.B.F."/>
            <person name="Roger A.J."/>
            <person name="Ruiz-Trillo I."/>
            <person name="Lander E."/>
            <person name="Nusbaum C."/>
        </authorList>
    </citation>
    <scope>NUCLEOTIDE SEQUENCE [LARGE SCALE GENOMIC DNA]</scope>
    <source>
        <strain evidence="2 3">ATCC 50062</strain>
    </source>
</reference>
<evidence type="ECO:0000256" key="1">
    <source>
        <dbReference type="SAM" id="MobiDB-lite"/>
    </source>
</evidence>
<dbReference type="Proteomes" id="UP000054408">
    <property type="component" value="Unassembled WGS sequence"/>
</dbReference>
<proteinExistence type="predicted"/>
<dbReference type="RefSeq" id="XP_013759173.1">
    <property type="nucleotide sequence ID" value="XM_013903719.1"/>
</dbReference>
<evidence type="ECO:0000313" key="3">
    <source>
        <dbReference type="Proteomes" id="UP000054408"/>
    </source>
</evidence>
<gene>
    <name evidence="2" type="ORF">AMSG_03923</name>
</gene>
<evidence type="ECO:0000313" key="2">
    <source>
        <dbReference type="EMBL" id="KNC47691.1"/>
    </source>
</evidence>
<feature type="region of interest" description="Disordered" evidence="1">
    <location>
        <begin position="1"/>
        <end position="21"/>
    </location>
</feature>
<sequence length="230" mass="25097">MPVGRPSPAFFTPRPGRPRHSSQPLQLLIILIEIAFSPEAMLACAACWADPRFQMLGWSAPCLAVHVGLAFFPSTAAVEAFLAQLTTRINDEYKDHHGFITYGDIVSTARDQLGSKPNAFFSLEDVGLMLAMAGMDPTPASVNFSLSDRTNGQSWAKCFKSRVVDLISMAMAHASEEHVNHAGLTDTCLSSLIMPCLEGLNEAIQTCLERPYKAPREASVDYALDTFLAF</sequence>